<dbReference type="EMBL" id="SNZR01000015">
    <property type="protein sequence ID" value="TDR88185.1"/>
    <property type="molecule type" value="Genomic_DNA"/>
</dbReference>
<dbReference type="CDD" id="cd05466">
    <property type="entry name" value="PBP2_LTTR_substrate"/>
    <property type="match status" value="1"/>
</dbReference>
<keyword evidence="3" id="KW-0238">DNA-binding</keyword>
<evidence type="ECO:0000256" key="2">
    <source>
        <dbReference type="ARBA" id="ARBA00023015"/>
    </source>
</evidence>
<keyword evidence="8" id="KW-1185">Reference proteome</keyword>
<protein>
    <submittedName>
        <fullName evidence="7">LysR family transcriptional regulator</fullName>
    </submittedName>
</protein>
<evidence type="ECO:0000313" key="7">
    <source>
        <dbReference type="EMBL" id="TDR88185.1"/>
    </source>
</evidence>
<dbReference type="PRINTS" id="PR00039">
    <property type="entry name" value="HTHLYSR"/>
</dbReference>
<dbReference type="AlphaFoldDB" id="A0A4R7BUC8"/>
<proteinExistence type="inferred from homology"/>
<comment type="similarity">
    <text evidence="1">Belongs to the LysR transcriptional regulatory family.</text>
</comment>
<keyword evidence="2" id="KW-0805">Transcription regulation</keyword>
<dbReference type="GO" id="GO:0003677">
    <property type="term" value="F:DNA binding"/>
    <property type="evidence" value="ECO:0007669"/>
    <property type="project" value="UniProtKB-KW"/>
</dbReference>
<dbReference type="RefSeq" id="WP_166652567.1">
    <property type="nucleotide sequence ID" value="NZ_SNZR01000015.1"/>
</dbReference>
<dbReference type="FunFam" id="1.10.10.10:FF:000001">
    <property type="entry name" value="LysR family transcriptional regulator"/>
    <property type="match status" value="1"/>
</dbReference>
<dbReference type="GO" id="GO:0003700">
    <property type="term" value="F:DNA-binding transcription factor activity"/>
    <property type="evidence" value="ECO:0007669"/>
    <property type="project" value="InterPro"/>
</dbReference>
<feature type="domain" description="HTH lysR-type" evidence="6">
    <location>
        <begin position="3"/>
        <end position="60"/>
    </location>
</feature>
<reference evidence="7 8" key="1">
    <citation type="submission" date="2019-03" db="EMBL/GenBank/DDBJ databases">
        <title>Genomic Encyclopedia of Type Strains, Phase IV (KMG-IV): sequencing the most valuable type-strain genomes for metagenomic binning, comparative biology and taxonomic classification.</title>
        <authorList>
            <person name="Goeker M."/>
        </authorList>
    </citation>
    <scope>NUCLEOTIDE SEQUENCE [LARGE SCALE GENOMIC DNA]</scope>
    <source>
        <strain evidence="7 8">DSM 25903</strain>
    </source>
</reference>
<dbReference type="SUPFAM" id="SSF53850">
    <property type="entry name" value="Periplasmic binding protein-like II"/>
    <property type="match status" value="1"/>
</dbReference>
<dbReference type="PANTHER" id="PTHR30293">
    <property type="entry name" value="TRANSCRIPTIONAL REGULATORY PROTEIN NAC-RELATED"/>
    <property type="match status" value="1"/>
</dbReference>
<keyword evidence="4" id="KW-0010">Activator</keyword>
<comment type="caution">
    <text evidence="7">The sequence shown here is derived from an EMBL/GenBank/DDBJ whole genome shotgun (WGS) entry which is preliminary data.</text>
</comment>
<evidence type="ECO:0000256" key="3">
    <source>
        <dbReference type="ARBA" id="ARBA00023125"/>
    </source>
</evidence>
<accession>A0A4R7BUC8</accession>
<dbReference type="InterPro" id="IPR036388">
    <property type="entry name" value="WH-like_DNA-bd_sf"/>
</dbReference>
<dbReference type="Gene3D" id="3.40.190.290">
    <property type="match status" value="1"/>
</dbReference>
<dbReference type="InterPro" id="IPR036390">
    <property type="entry name" value="WH_DNA-bd_sf"/>
</dbReference>
<evidence type="ECO:0000256" key="1">
    <source>
        <dbReference type="ARBA" id="ARBA00009437"/>
    </source>
</evidence>
<evidence type="ECO:0000259" key="6">
    <source>
        <dbReference type="PROSITE" id="PS50931"/>
    </source>
</evidence>
<name>A0A4R7BUC8_9HYPH</name>
<evidence type="ECO:0000256" key="4">
    <source>
        <dbReference type="ARBA" id="ARBA00023159"/>
    </source>
</evidence>
<dbReference type="InterPro" id="IPR005119">
    <property type="entry name" value="LysR_subst-bd"/>
</dbReference>
<dbReference type="PANTHER" id="PTHR30293:SF0">
    <property type="entry name" value="NITROGEN ASSIMILATION REGULATORY PROTEIN NAC"/>
    <property type="match status" value="1"/>
</dbReference>
<keyword evidence="5" id="KW-0804">Transcription</keyword>
<dbReference type="Pfam" id="PF03466">
    <property type="entry name" value="LysR_substrate"/>
    <property type="match status" value="1"/>
</dbReference>
<dbReference type="PROSITE" id="PS50931">
    <property type="entry name" value="HTH_LYSR"/>
    <property type="match status" value="1"/>
</dbReference>
<dbReference type="Proteomes" id="UP000295122">
    <property type="component" value="Unassembled WGS sequence"/>
</dbReference>
<evidence type="ECO:0000256" key="5">
    <source>
        <dbReference type="ARBA" id="ARBA00023163"/>
    </source>
</evidence>
<organism evidence="7 8">
    <name type="scientific">Enterovirga rhinocerotis</name>
    <dbReference type="NCBI Taxonomy" id="1339210"/>
    <lineage>
        <taxon>Bacteria</taxon>
        <taxon>Pseudomonadati</taxon>
        <taxon>Pseudomonadota</taxon>
        <taxon>Alphaproteobacteria</taxon>
        <taxon>Hyphomicrobiales</taxon>
        <taxon>Methylobacteriaceae</taxon>
        <taxon>Enterovirga</taxon>
    </lineage>
</organism>
<sequence length="317" mass="35378">MAIDLKKIRYFVAVFEEGSFTRAARRENVVQPALSVQITQLERELTVKLLERSAQGVRPTLAGERYYRFCTELLRSFDAATQEMRDLSGRVTGLVRIGVMPSICHGPLVGVLDRYLTLYPGVELRLLEGFSGTLADGVASGQLDLAICNRPVPYTQLTYRHLVSDRLILISGAAKKLPRWKPVRLDAVPDLKLVLPFPIHAQRRLLDEHMATGAIKPARILEIDGISASLNFVRASDWSILLPTIAIMNEVRSRNLILNPLAHPVLGSEIYEMHPSDTPLTLPAQRFVELLQEGLSQIPDRLGKLDRTYSPGENAPE</sequence>
<dbReference type="GO" id="GO:2000142">
    <property type="term" value="P:regulation of DNA-templated transcription initiation"/>
    <property type="evidence" value="ECO:0007669"/>
    <property type="project" value="TreeGrafter"/>
</dbReference>
<dbReference type="InterPro" id="IPR000847">
    <property type="entry name" value="LysR_HTH_N"/>
</dbReference>
<evidence type="ECO:0000313" key="8">
    <source>
        <dbReference type="Proteomes" id="UP000295122"/>
    </source>
</evidence>
<dbReference type="Gene3D" id="1.10.10.10">
    <property type="entry name" value="Winged helix-like DNA-binding domain superfamily/Winged helix DNA-binding domain"/>
    <property type="match status" value="1"/>
</dbReference>
<dbReference type="Pfam" id="PF00126">
    <property type="entry name" value="HTH_1"/>
    <property type="match status" value="1"/>
</dbReference>
<gene>
    <name evidence="7" type="ORF">EV668_4057</name>
</gene>
<dbReference type="SUPFAM" id="SSF46785">
    <property type="entry name" value="Winged helix' DNA-binding domain"/>
    <property type="match status" value="1"/>
</dbReference>